<organism evidence="6 7">
    <name type="scientific">Kitasatospora misakiensis</name>
    <dbReference type="NCBI Taxonomy" id="67330"/>
    <lineage>
        <taxon>Bacteria</taxon>
        <taxon>Bacillati</taxon>
        <taxon>Actinomycetota</taxon>
        <taxon>Actinomycetes</taxon>
        <taxon>Kitasatosporales</taxon>
        <taxon>Streptomycetaceae</taxon>
        <taxon>Kitasatospora</taxon>
    </lineage>
</organism>
<dbReference type="SMART" id="SM00354">
    <property type="entry name" value="HTH_LACI"/>
    <property type="match status" value="1"/>
</dbReference>
<dbReference type="Pfam" id="PF13377">
    <property type="entry name" value="Peripla_BP_3"/>
    <property type="match status" value="1"/>
</dbReference>
<evidence type="ECO:0000256" key="1">
    <source>
        <dbReference type="ARBA" id="ARBA00023015"/>
    </source>
</evidence>
<evidence type="ECO:0000256" key="4">
    <source>
        <dbReference type="SAM" id="MobiDB-lite"/>
    </source>
</evidence>
<dbReference type="InterPro" id="IPR028082">
    <property type="entry name" value="Peripla_BP_I"/>
</dbReference>
<keyword evidence="7" id="KW-1185">Reference proteome</keyword>
<dbReference type="PANTHER" id="PTHR30146:SF109">
    <property type="entry name" value="HTH-TYPE TRANSCRIPTIONAL REGULATOR GALS"/>
    <property type="match status" value="1"/>
</dbReference>
<dbReference type="Pfam" id="PF00356">
    <property type="entry name" value="LacI"/>
    <property type="match status" value="1"/>
</dbReference>
<evidence type="ECO:0000256" key="3">
    <source>
        <dbReference type="ARBA" id="ARBA00023163"/>
    </source>
</evidence>
<dbReference type="Gene3D" id="3.40.50.2300">
    <property type="match status" value="2"/>
</dbReference>
<proteinExistence type="predicted"/>
<keyword evidence="3" id="KW-0804">Transcription</keyword>
<comment type="caution">
    <text evidence="6">The sequence shown here is derived from an EMBL/GenBank/DDBJ whole genome shotgun (WGS) entry which is preliminary data.</text>
</comment>
<dbReference type="Proteomes" id="UP001595975">
    <property type="component" value="Unassembled WGS sequence"/>
</dbReference>
<dbReference type="Gene3D" id="1.10.260.40">
    <property type="entry name" value="lambda repressor-like DNA-binding domains"/>
    <property type="match status" value="1"/>
</dbReference>
<accession>A0ABW0X5G4</accession>
<feature type="domain" description="HTH lacI-type" evidence="5">
    <location>
        <begin position="2"/>
        <end position="57"/>
    </location>
</feature>
<dbReference type="CDD" id="cd06267">
    <property type="entry name" value="PBP1_LacI_sugar_binding-like"/>
    <property type="match status" value="1"/>
</dbReference>
<evidence type="ECO:0000313" key="6">
    <source>
        <dbReference type="EMBL" id="MFC5664419.1"/>
    </source>
</evidence>
<sequence length="385" mass="40494">MATRQDVALLAGTSPSVVSYVLNNGPRTVAPATRERVLAAVKELDYRPNAVARSLRLSHTMTLGLVVPDAANPFFAELARALEDHAWAAGYTLLVGNTVDDPDREAGYIRTFLDRQVDGLVLIPAQGDQPWRTELARSGVPTLVFDRALDGAGISQVLVDNVLGAQQATEHLLAHGRRRVGCVAGPLGIHPTVDRVVGWRRALEQAGLKAGTGSGGRTGWEACPDAAPLLHGSFGLLDGYRSGRALLSRDRSVDALFVTSDEQAAGVLRAATELGIRVPEDLALVSFDGIAGGAYTIPALSTMRQPVEELGRTAIARLLDRMKAPDLPITRDVLPVTLLARGSCGCPDPAGGEHTDLSTAAEGAATPASPGPTPDQQNHGARSND</sequence>
<dbReference type="SUPFAM" id="SSF47413">
    <property type="entry name" value="lambda repressor-like DNA-binding domains"/>
    <property type="match status" value="1"/>
</dbReference>
<protein>
    <submittedName>
        <fullName evidence="6">LacI family DNA-binding transcriptional regulator</fullName>
    </submittedName>
</protein>
<gene>
    <name evidence="6" type="ORF">ACFP3U_15670</name>
</gene>
<feature type="region of interest" description="Disordered" evidence="4">
    <location>
        <begin position="348"/>
        <end position="385"/>
    </location>
</feature>
<feature type="compositionally biased region" description="Low complexity" evidence="4">
    <location>
        <begin position="358"/>
        <end position="368"/>
    </location>
</feature>
<evidence type="ECO:0000313" key="7">
    <source>
        <dbReference type="Proteomes" id="UP001595975"/>
    </source>
</evidence>
<dbReference type="InterPro" id="IPR046335">
    <property type="entry name" value="LacI/GalR-like_sensor"/>
</dbReference>
<dbReference type="GO" id="GO:0003677">
    <property type="term" value="F:DNA binding"/>
    <property type="evidence" value="ECO:0007669"/>
    <property type="project" value="UniProtKB-KW"/>
</dbReference>
<dbReference type="RefSeq" id="WP_380226117.1">
    <property type="nucleotide sequence ID" value="NZ_JBHSOF010000017.1"/>
</dbReference>
<evidence type="ECO:0000259" key="5">
    <source>
        <dbReference type="PROSITE" id="PS50932"/>
    </source>
</evidence>
<feature type="compositionally biased region" description="Polar residues" evidence="4">
    <location>
        <begin position="375"/>
        <end position="385"/>
    </location>
</feature>
<dbReference type="PANTHER" id="PTHR30146">
    <property type="entry name" value="LACI-RELATED TRANSCRIPTIONAL REPRESSOR"/>
    <property type="match status" value="1"/>
</dbReference>
<dbReference type="PROSITE" id="PS50932">
    <property type="entry name" value="HTH_LACI_2"/>
    <property type="match status" value="1"/>
</dbReference>
<dbReference type="SUPFAM" id="SSF53822">
    <property type="entry name" value="Periplasmic binding protein-like I"/>
    <property type="match status" value="1"/>
</dbReference>
<dbReference type="InterPro" id="IPR010982">
    <property type="entry name" value="Lambda_DNA-bd_dom_sf"/>
</dbReference>
<reference evidence="7" key="1">
    <citation type="journal article" date="2019" name="Int. J. Syst. Evol. Microbiol.">
        <title>The Global Catalogue of Microorganisms (GCM) 10K type strain sequencing project: providing services to taxonomists for standard genome sequencing and annotation.</title>
        <authorList>
            <consortium name="The Broad Institute Genomics Platform"/>
            <consortium name="The Broad Institute Genome Sequencing Center for Infectious Disease"/>
            <person name="Wu L."/>
            <person name="Ma J."/>
        </authorList>
    </citation>
    <scope>NUCLEOTIDE SEQUENCE [LARGE SCALE GENOMIC DNA]</scope>
    <source>
        <strain evidence="7">CGMCC 4.1437</strain>
    </source>
</reference>
<keyword evidence="1" id="KW-0805">Transcription regulation</keyword>
<name>A0ABW0X5G4_9ACTN</name>
<keyword evidence="2 6" id="KW-0238">DNA-binding</keyword>
<dbReference type="CDD" id="cd01392">
    <property type="entry name" value="HTH_LacI"/>
    <property type="match status" value="1"/>
</dbReference>
<dbReference type="EMBL" id="JBHSOF010000017">
    <property type="protein sequence ID" value="MFC5664419.1"/>
    <property type="molecule type" value="Genomic_DNA"/>
</dbReference>
<evidence type="ECO:0000256" key="2">
    <source>
        <dbReference type="ARBA" id="ARBA00023125"/>
    </source>
</evidence>
<dbReference type="InterPro" id="IPR000843">
    <property type="entry name" value="HTH_LacI"/>
</dbReference>